<keyword evidence="3" id="KW-1015">Disulfide bond</keyword>
<dbReference type="Proteomes" id="UP000085678">
    <property type="component" value="Unplaced"/>
</dbReference>
<dbReference type="GO" id="GO:0004867">
    <property type="term" value="F:serine-type endopeptidase inhibitor activity"/>
    <property type="evidence" value="ECO:0007669"/>
    <property type="project" value="UniProtKB-KW"/>
</dbReference>
<dbReference type="Pfam" id="PF00014">
    <property type="entry name" value="Kunitz_BPTI"/>
    <property type="match status" value="2"/>
</dbReference>
<dbReference type="InterPro" id="IPR036880">
    <property type="entry name" value="Kunitz_BPTI_sf"/>
</dbReference>
<keyword evidence="1" id="KW-0646">Protease inhibitor</keyword>
<feature type="chain" id="PRO_5010373472" evidence="4">
    <location>
        <begin position="31"/>
        <end position="692"/>
    </location>
</feature>
<name>A0A1S3HHZ6_LINAN</name>
<dbReference type="InParanoid" id="A0A1S3HHZ6"/>
<gene>
    <name evidence="7" type="primary">LOC106155385</name>
</gene>
<dbReference type="KEGG" id="lak:106155385"/>
<keyword evidence="6" id="KW-1185">Reference proteome</keyword>
<dbReference type="OMA" id="QEGECHC"/>
<evidence type="ECO:0000256" key="2">
    <source>
        <dbReference type="ARBA" id="ARBA00022900"/>
    </source>
</evidence>
<dbReference type="Gene3D" id="2.10.25.10">
    <property type="entry name" value="Laminin"/>
    <property type="match status" value="5"/>
</dbReference>
<dbReference type="InterPro" id="IPR036084">
    <property type="entry name" value="Ser_inhib-like_sf"/>
</dbReference>
<dbReference type="Gene3D" id="4.10.410.10">
    <property type="entry name" value="Pancreatic trypsin inhibitor Kunitz domain"/>
    <property type="match status" value="2"/>
</dbReference>
<evidence type="ECO:0000256" key="1">
    <source>
        <dbReference type="ARBA" id="ARBA00022690"/>
    </source>
</evidence>
<proteinExistence type="predicted"/>
<keyword evidence="4" id="KW-0732">Signal</keyword>
<dbReference type="PROSITE" id="PS50279">
    <property type="entry name" value="BPTI_KUNITZ_2"/>
    <property type="match status" value="2"/>
</dbReference>
<evidence type="ECO:0000259" key="5">
    <source>
        <dbReference type="PROSITE" id="PS50279"/>
    </source>
</evidence>
<dbReference type="InterPro" id="IPR020901">
    <property type="entry name" value="Prtase_inh_Kunz-CS"/>
</dbReference>
<dbReference type="Pfam" id="PF01826">
    <property type="entry name" value="TIL"/>
    <property type="match status" value="5"/>
</dbReference>
<dbReference type="SUPFAM" id="SSF57567">
    <property type="entry name" value="Serine protease inhibitors"/>
    <property type="match status" value="5"/>
</dbReference>
<dbReference type="InterPro" id="IPR002223">
    <property type="entry name" value="Kunitz_BPTI"/>
</dbReference>
<dbReference type="RefSeq" id="XP_013385642.1">
    <property type="nucleotide sequence ID" value="XM_013530188.1"/>
</dbReference>
<dbReference type="PANTHER" id="PTHR47247:SF1">
    <property type="entry name" value="KUNITZ-TYPE PROTEASE INHIBITOR 2"/>
    <property type="match status" value="1"/>
</dbReference>
<organism evidence="6 7">
    <name type="scientific">Lingula anatina</name>
    <name type="common">Brachiopod</name>
    <name type="synonym">Lingula unguis</name>
    <dbReference type="NCBI Taxonomy" id="7574"/>
    <lineage>
        <taxon>Eukaryota</taxon>
        <taxon>Metazoa</taxon>
        <taxon>Spiralia</taxon>
        <taxon>Lophotrochozoa</taxon>
        <taxon>Brachiopoda</taxon>
        <taxon>Linguliformea</taxon>
        <taxon>Lingulata</taxon>
        <taxon>Lingulida</taxon>
        <taxon>Linguloidea</taxon>
        <taxon>Lingulidae</taxon>
        <taxon>Lingula</taxon>
    </lineage>
</organism>
<feature type="domain" description="BPTI/Kunitz inhibitor" evidence="5">
    <location>
        <begin position="284"/>
        <end position="334"/>
    </location>
</feature>
<sequence length="692" mass="73523">MGLTTTKNARAPLLVLVLLSVLSQTPKVTAAPPGVPVSFKAVDFKPFKTVSVDGSACFKEGQFMPDETNPCAYFQCISHNFGANTLGLKAHRKLCAPGTAVPPQYGKVPELPDTSNPCVGKSMSTVDDLANERCPGAEAAPVDDGSKARTEDLAVPTCENTKCDLNLFCYEKEVQCVAAPCLPVPTCVPQCELPKKSGPCFASVDRYFFNQATGQCETFTYGGCQPNENNFETLAACENTCGRPTPAITCANTLCSPDTFCVDRPFDCFGDNCPFIAPKCLTACEFPKKIGPCRASIPRLFYNAATKQCEEFGFGGCQGNANNFNTVQECQQTCAVGIDPATVTTKPPPPATCADLNCPSGTVCVQDTIFCVTAPCPQPPPVCVPVRESCRGGQVYNECGSACTATCENMGNIVCTLQCVPGCHCPPDRPLLRNGNCLKASECPDARTAPPPPDSTCTGGRVFSECASPCDPTCEEPNPICATVCVGRCACPSGTLLHEGNCISNDACPRKTCPIPGQVFKECGSVCERTCQEPNPACTRQCVQKCECPQDAPILDNGKCVPLNQCPVTPQGCTGGQVFNRCGSACETTCQTVFESPRPCTLQCVEKCECPPDKPVFHNGQCITKSQCPIPKCSGGQVFNECGSACTRTCSDEALFCTLQCVPRCECPADRPVLSDNGECIRDSDCKKPTNY</sequence>
<dbReference type="AlphaFoldDB" id="A0A1S3HHZ6"/>
<dbReference type="PANTHER" id="PTHR47247">
    <property type="entry name" value="KUNITZ-TYPE PROTEASE INHIBITOR 2"/>
    <property type="match status" value="1"/>
</dbReference>
<reference evidence="7" key="1">
    <citation type="submission" date="2025-08" db="UniProtKB">
        <authorList>
            <consortium name="RefSeq"/>
        </authorList>
    </citation>
    <scope>IDENTIFICATION</scope>
    <source>
        <tissue evidence="7">Gonads</tissue>
    </source>
</reference>
<dbReference type="CDD" id="cd19941">
    <property type="entry name" value="TIL"/>
    <property type="match status" value="5"/>
</dbReference>
<dbReference type="OrthoDB" id="5950222at2759"/>
<feature type="signal peptide" evidence="4">
    <location>
        <begin position="1"/>
        <end position="30"/>
    </location>
</feature>
<dbReference type="SMART" id="SM00131">
    <property type="entry name" value="KU"/>
    <property type="match status" value="2"/>
</dbReference>
<protein>
    <submittedName>
        <fullName evidence="7">Zonadhesin isoform X1</fullName>
    </submittedName>
</protein>
<evidence type="ECO:0000313" key="6">
    <source>
        <dbReference type="Proteomes" id="UP000085678"/>
    </source>
</evidence>
<dbReference type="GeneID" id="106155385"/>
<keyword evidence="2" id="KW-0722">Serine protease inhibitor</keyword>
<evidence type="ECO:0000256" key="3">
    <source>
        <dbReference type="ARBA" id="ARBA00023157"/>
    </source>
</evidence>
<evidence type="ECO:0000256" key="4">
    <source>
        <dbReference type="SAM" id="SignalP"/>
    </source>
</evidence>
<dbReference type="InterPro" id="IPR002919">
    <property type="entry name" value="TIL_dom"/>
</dbReference>
<accession>A0A1S3HHZ6</accession>
<dbReference type="CDD" id="cd00109">
    <property type="entry name" value="Kunitz-type"/>
    <property type="match status" value="1"/>
</dbReference>
<evidence type="ECO:0000313" key="7">
    <source>
        <dbReference type="RefSeq" id="XP_013385642.1"/>
    </source>
</evidence>
<feature type="domain" description="BPTI/Kunitz inhibitor" evidence="5">
    <location>
        <begin position="191"/>
        <end position="241"/>
    </location>
</feature>
<dbReference type="FunFam" id="4.10.410.10:FF:000021">
    <property type="entry name" value="Serine protease inhibitor, putative"/>
    <property type="match status" value="1"/>
</dbReference>
<dbReference type="PROSITE" id="PS00280">
    <property type="entry name" value="BPTI_KUNITZ_1"/>
    <property type="match status" value="2"/>
</dbReference>
<dbReference type="SUPFAM" id="SSF57362">
    <property type="entry name" value="BPTI-like"/>
    <property type="match status" value="2"/>
</dbReference>
<dbReference type="PRINTS" id="PR00759">
    <property type="entry name" value="BASICPTASE"/>
</dbReference>